<feature type="domain" description="BRCT" evidence="1">
    <location>
        <begin position="195"/>
        <end position="275"/>
    </location>
</feature>
<evidence type="ECO:0000313" key="2">
    <source>
        <dbReference type="EMBL" id="THG18646.1"/>
    </source>
</evidence>
<dbReference type="Proteomes" id="UP000306102">
    <property type="component" value="Unassembled WGS sequence"/>
</dbReference>
<sequence>MGGGGGRVEVTSSTGCSRLFGDISSSLSSFRGLQPFEPMSPASASFSSAVSESAVVRSTTTTGPFSGLVICVTGLSKEARKQVKDATERLGGRYSPNLHPQCTHLLEHALKHGLRNGLFVVILGWFVDSVRRNVRLSESLYTVKSIGENGMPMDDLNRLSQFVGSETSCLPVAIHEHAKQSGMAVPFPEKESKRSVESTLSGHSLYIDSDISPELHRKVVKVAAAEGATFLNKWFVGCNASHVVCEGASVQKYIGHSSNLVSPLWVLKTAKEKRMQRLVHMSADMARQVGIMLDNAQNGIYGEKTVYGVMSDRCRKTVYGVMSDRCRKTVYGVMSDRCRKTVYGVMSDRCRKTVYGVMSDRCRKTVYGVMSDRCRKTVYGVMSDRCRKTVYGVMSDRCRKTVYGVMSDRCRKTVYGVMSDRCRKTVYGVMSDRCRKTVYGVRKPNQTETSELVILKQSEINGDNFPQDAPISRSNASHEERQKIVNLAKNGVRKRRCHRMQTCQTSIRPITPSSLLDSICWSISEPTSTASMYTDSFSVEDASEHHISVYFDAKGDGKESESSFVNFSRPLTESEKTELIFKNHFLTILFPVDRFAEMGPCSRTFFSNTGFTCLQVLDHVYAFYQENMSAYEIEVAIHTDSRHADRLRSVYSSKETAERGYVAFKHIDFLGSRKSFEMLKRVNGDNNSNVYELLIRA</sequence>
<proteinExistence type="predicted"/>
<feature type="domain" description="BRCT" evidence="1">
    <location>
        <begin position="60"/>
        <end position="143"/>
    </location>
</feature>
<name>A0A4S4ER45_CAMSN</name>
<dbReference type="InterPro" id="IPR036420">
    <property type="entry name" value="BRCT_dom_sf"/>
</dbReference>
<organism evidence="2 3">
    <name type="scientific">Camellia sinensis var. sinensis</name>
    <name type="common">China tea</name>
    <dbReference type="NCBI Taxonomy" id="542762"/>
    <lineage>
        <taxon>Eukaryota</taxon>
        <taxon>Viridiplantae</taxon>
        <taxon>Streptophyta</taxon>
        <taxon>Embryophyta</taxon>
        <taxon>Tracheophyta</taxon>
        <taxon>Spermatophyta</taxon>
        <taxon>Magnoliopsida</taxon>
        <taxon>eudicotyledons</taxon>
        <taxon>Gunneridae</taxon>
        <taxon>Pentapetalae</taxon>
        <taxon>asterids</taxon>
        <taxon>Ericales</taxon>
        <taxon>Theaceae</taxon>
        <taxon>Camellia</taxon>
    </lineage>
</organism>
<dbReference type="CDD" id="cd17731">
    <property type="entry name" value="BRCT_TopBP1_rpt2_like"/>
    <property type="match status" value="1"/>
</dbReference>
<dbReference type="PROSITE" id="PS50172">
    <property type="entry name" value="BRCT"/>
    <property type="match status" value="2"/>
</dbReference>
<comment type="caution">
    <text evidence="2">The sequence shown here is derived from an EMBL/GenBank/DDBJ whole genome shotgun (WGS) entry which is preliminary data.</text>
</comment>
<dbReference type="PANTHER" id="PTHR47576:SF2">
    <property type="entry name" value="BRCT DOMAIN DNA REPAIR PROTEIN-RELATED"/>
    <property type="match status" value="1"/>
</dbReference>
<evidence type="ECO:0000259" key="1">
    <source>
        <dbReference type="PROSITE" id="PS50172"/>
    </source>
</evidence>
<dbReference type="Pfam" id="PF00533">
    <property type="entry name" value="BRCT"/>
    <property type="match status" value="1"/>
</dbReference>
<dbReference type="InterPro" id="IPR001357">
    <property type="entry name" value="BRCT_dom"/>
</dbReference>
<gene>
    <name evidence="2" type="ORF">TEA_020833</name>
</gene>
<evidence type="ECO:0000313" key="3">
    <source>
        <dbReference type="Proteomes" id="UP000306102"/>
    </source>
</evidence>
<dbReference type="PANTHER" id="PTHR47576">
    <property type="entry name" value="BRCT DOMAIN DNA REPAIR PROTEIN-RELATED"/>
    <property type="match status" value="1"/>
</dbReference>
<dbReference type="STRING" id="542762.A0A4S4ER45"/>
<dbReference type="EMBL" id="SDRB02002931">
    <property type="protein sequence ID" value="THG18646.1"/>
    <property type="molecule type" value="Genomic_DNA"/>
</dbReference>
<dbReference type="Gene3D" id="3.40.50.10190">
    <property type="entry name" value="BRCT domain"/>
    <property type="match status" value="1"/>
</dbReference>
<dbReference type="AlphaFoldDB" id="A0A4S4ER45"/>
<accession>A0A4S4ER45</accession>
<protein>
    <recommendedName>
        <fullName evidence="1">BRCT domain-containing protein</fullName>
    </recommendedName>
</protein>
<dbReference type="SUPFAM" id="SSF52113">
    <property type="entry name" value="BRCT domain"/>
    <property type="match status" value="2"/>
</dbReference>
<keyword evidence="3" id="KW-1185">Reference proteome</keyword>
<dbReference type="InterPro" id="IPR059215">
    <property type="entry name" value="BRCT2_TopBP1-like"/>
</dbReference>
<reference evidence="2 3" key="1">
    <citation type="journal article" date="2018" name="Proc. Natl. Acad. Sci. U.S.A.">
        <title>Draft genome sequence of Camellia sinensis var. sinensis provides insights into the evolution of the tea genome and tea quality.</title>
        <authorList>
            <person name="Wei C."/>
            <person name="Yang H."/>
            <person name="Wang S."/>
            <person name="Zhao J."/>
            <person name="Liu C."/>
            <person name="Gao L."/>
            <person name="Xia E."/>
            <person name="Lu Y."/>
            <person name="Tai Y."/>
            <person name="She G."/>
            <person name="Sun J."/>
            <person name="Cao H."/>
            <person name="Tong W."/>
            <person name="Gao Q."/>
            <person name="Li Y."/>
            <person name="Deng W."/>
            <person name="Jiang X."/>
            <person name="Wang W."/>
            <person name="Chen Q."/>
            <person name="Zhang S."/>
            <person name="Li H."/>
            <person name="Wu J."/>
            <person name="Wang P."/>
            <person name="Li P."/>
            <person name="Shi C."/>
            <person name="Zheng F."/>
            <person name="Jian J."/>
            <person name="Huang B."/>
            <person name="Shan D."/>
            <person name="Shi M."/>
            <person name="Fang C."/>
            <person name="Yue Y."/>
            <person name="Li F."/>
            <person name="Li D."/>
            <person name="Wei S."/>
            <person name="Han B."/>
            <person name="Jiang C."/>
            <person name="Yin Y."/>
            <person name="Xia T."/>
            <person name="Zhang Z."/>
            <person name="Bennetzen J.L."/>
            <person name="Zhao S."/>
            <person name="Wan X."/>
        </authorList>
    </citation>
    <scope>NUCLEOTIDE SEQUENCE [LARGE SCALE GENOMIC DNA]</scope>
    <source>
        <strain evidence="3">cv. Shuchazao</strain>
        <tissue evidence="2">Leaf</tissue>
    </source>
</reference>
<dbReference type="SMART" id="SM00292">
    <property type="entry name" value="BRCT"/>
    <property type="match status" value="2"/>
</dbReference>